<evidence type="ECO:0000313" key="5">
    <source>
        <dbReference type="EMBL" id="EGD77640.1"/>
    </source>
</evidence>
<dbReference type="GO" id="GO:0035658">
    <property type="term" value="C:Mon1-Ccz1 complex"/>
    <property type="evidence" value="ECO:0007669"/>
    <property type="project" value="InterPro"/>
</dbReference>
<dbReference type="InParanoid" id="F2UKJ1"/>
<feature type="domain" description="CCZ1/INTU second Longin" evidence="3">
    <location>
        <begin position="199"/>
        <end position="300"/>
    </location>
</feature>
<dbReference type="STRING" id="946362.F2UKJ1"/>
<dbReference type="InterPro" id="IPR013176">
    <property type="entry name" value="Ccz1"/>
</dbReference>
<dbReference type="FunCoup" id="F2UKJ1">
    <property type="interactions" value="1881"/>
</dbReference>
<dbReference type="GO" id="GO:0016192">
    <property type="term" value="P:vesicle-mediated transport"/>
    <property type="evidence" value="ECO:0007669"/>
    <property type="project" value="InterPro"/>
</dbReference>
<dbReference type="InterPro" id="IPR043987">
    <property type="entry name" value="CCZ1/INTU/HSP4_longin_1"/>
</dbReference>
<evidence type="ECO:0000259" key="4">
    <source>
        <dbReference type="Pfam" id="PF19033"/>
    </source>
</evidence>
<evidence type="ECO:0000313" key="6">
    <source>
        <dbReference type="Proteomes" id="UP000007799"/>
    </source>
</evidence>
<dbReference type="Pfam" id="PF19032">
    <property type="entry name" value="Intu_longin_2"/>
    <property type="match status" value="1"/>
</dbReference>
<dbReference type="eggNOG" id="KOG2622">
    <property type="taxonomic scope" value="Eukaryota"/>
</dbReference>
<gene>
    <name evidence="5" type="ORF">PTSG_08731</name>
</gene>
<dbReference type="Proteomes" id="UP000007799">
    <property type="component" value="Unassembled WGS sequence"/>
</dbReference>
<sequence>MAQVKHFSVFNDTFGLREDNEEEKIMYFFPPQATINEQMKSIGLSMAFINFARPFSPDKPAEVVHTKQTRLVFLSPEPHFWLAMTFLLPYREDTSQGKRTLEFLEDDVQDTALQMQLQQAYDMFKLFHGPMQALLDSRDRQGLMTILDTFFTEYFANLRLNDLGVVDAFHGMQFLPLDKRAYLRSQSFINALEIAFPAVKRTLLLYNRHLVWSGLSQQDTRLLYWYLVGGFLRRAATSPTATVTGGTLTCLLGPEDFHDDDSPVHAPACHVAINGNSATYRLIVYQYNQLLCCLFLDPAHVMDLDLHAYIREHIHSNVAKVEEEIRSNTREREAEQALPGVVSHKFLYFNFMNQVQKSTFLSLLEPMSQLPLSADDQHAVHIMGRLHHDLAREAYDCELIAKTESDGWVVARKADQREVFVILTNRHTNLIEIEEEMKKMCAVQFNSIFFANDQEDAQLI</sequence>
<dbReference type="InterPro" id="IPR043988">
    <property type="entry name" value="CCZ1/INTU_longin_2"/>
</dbReference>
<feature type="domain" description="CCZ1/INTU/HSP4 first Longin" evidence="2">
    <location>
        <begin position="5"/>
        <end position="129"/>
    </location>
</feature>
<dbReference type="OMA" id="DCQALHT"/>
<protein>
    <recommendedName>
        <fullName evidence="7">CCZ1/INTU/HSP4 first Longin domain-containing protein</fullName>
    </recommendedName>
</protein>
<dbReference type="GeneID" id="16070675"/>
<dbReference type="AlphaFoldDB" id="F2UKJ1"/>
<dbReference type="PANTHER" id="PTHR13056">
    <property type="entry name" value="VACUOLAR FUSION PROTEIN CCZ1 HOMOLOG-RELATED"/>
    <property type="match status" value="1"/>
</dbReference>
<dbReference type="EMBL" id="GL832979">
    <property type="protein sequence ID" value="EGD77640.1"/>
    <property type="molecule type" value="Genomic_DNA"/>
</dbReference>
<organism evidence="6">
    <name type="scientific">Salpingoeca rosetta (strain ATCC 50818 / BSB-021)</name>
    <dbReference type="NCBI Taxonomy" id="946362"/>
    <lineage>
        <taxon>Eukaryota</taxon>
        <taxon>Choanoflagellata</taxon>
        <taxon>Craspedida</taxon>
        <taxon>Salpingoecidae</taxon>
        <taxon>Salpingoeca</taxon>
    </lineage>
</organism>
<dbReference type="OrthoDB" id="240546at2759"/>
<dbReference type="KEGG" id="sre:PTSG_08731"/>
<accession>F2UKJ1</accession>
<evidence type="ECO:0008006" key="7">
    <source>
        <dbReference type="Google" id="ProtNLM"/>
    </source>
</evidence>
<keyword evidence="6" id="KW-1185">Reference proteome</keyword>
<evidence type="ECO:0000259" key="2">
    <source>
        <dbReference type="Pfam" id="PF19031"/>
    </source>
</evidence>
<name>F2UKJ1_SALR5</name>
<dbReference type="Pfam" id="PF19033">
    <property type="entry name" value="Intu_longin_3"/>
    <property type="match status" value="1"/>
</dbReference>
<dbReference type="InterPro" id="IPR043989">
    <property type="entry name" value="CCZ1/INTU/HSP4_longin_3"/>
</dbReference>
<evidence type="ECO:0000256" key="1">
    <source>
        <dbReference type="ARBA" id="ARBA00005352"/>
    </source>
</evidence>
<feature type="domain" description="CCZ1/INTU/HPS4 third Longin" evidence="4">
    <location>
        <begin position="344"/>
        <end position="439"/>
    </location>
</feature>
<proteinExistence type="inferred from homology"/>
<evidence type="ECO:0000259" key="3">
    <source>
        <dbReference type="Pfam" id="PF19032"/>
    </source>
</evidence>
<dbReference type="PANTHER" id="PTHR13056:SF0">
    <property type="entry name" value="VACUOLAR FUSION PROTEIN CCZ1 HOMOLOG-RELATED"/>
    <property type="match status" value="1"/>
</dbReference>
<dbReference type="RefSeq" id="XP_004990116.1">
    <property type="nucleotide sequence ID" value="XM_004990059.1"/>
</dbReference>
<dbReference type="Pfam" id="PF19031">
    <property type="entry name" value="Intu_longin_1"/>
    <property type="match status" value="1"/>
</dbReference>
<reference evidence="5" key="1">
    <citation type="submission" date="2009-08" db="EMBL/GenBank/DDBJ databases">
        <title>Annotation of Salpingoeca rosetta.</title>
        <authorList>
            <consortium name="The Broad Institute Genome Sequencing Platform"/>
            <person name="Russ C."/>
            <person name="Cuomo C."/>
            <person name="Burger G."/>
            <person name="Gray M.W."/>
            <person name="Holland P.W.H."/>
            <person name="King N."/>
            <person name="Lang F.B.F."/>
            <person name="Roger A.J."/>
            <person name="Ruiz-Trillo I."/>
            <person name="Young S.K."/>
            <person name="Zeng Q."/>
            <person name="Gargeya S."/>
            <person name="Alvarado L."/>
            <person name="Berlin A."/>
            <person name="Chapman S.B."/>
            <person name="Chen Z."/>
            <person name="Freedman E."/>
            <person name="Gellesch M."/>
            <person name="Goldberg J."/>
            <person name="Griggs A."/>
            <person name="Gujja S."/>
            <person name="Heilman E."/>
            <person name="Heiman D."/>
            <person name="Howarth C."/>
            <person name="Mehta T."/>
            <person name="Neiman D."/>
            <person name="Pearson M."/>
            <person name="Roberts A."/>
            <person name="Saif S."/>
            <person name="Shea T."/>
            <person name="Shenoy N."/>
            <person name="Sisk P."/>
            <person name="Stolte C."/>
            <person name="Sykes S."/>
            <person name="White J."/>
            <person name="Yandava C."/>
            <person name="Haas B."/>
            <person name="Nusbaum C."/>
            <person name="Birren B."/>
        </authorList>
    </citation>
    <scope>NUCLEOTIDE SEQUENCE [LARGE SCALE GENOMIC DNA]</scope>
    <source>
        <strain evidence="5">ATCC 50818</strain>
    </source>
</reference>
<comment type="similarity">
    <text evidence="1">Belongs to the CCZ1 family.</text>
</comment>